<dbReference type="InterPro" id="IPR001870">
    <property type="entry name" value="B30.2/SPRY"/>
</dbReference>
<dbReference type="OrthoDB" id="40953at2759"/>
<dbReference type="Pfam" id="PF00622">
    <property type="entry name" value="SPRY"/>
    <property type="match status" value="1"/>
</dbReference>
<evidence type="ECO:0000313" key="3">
    <source>
        <dbReference type="EMBL" id="CAH2013625.1"/>
    </source>
</evidence>
<reference evidence="3" key="1">
    <citation type="submission" date="2022-03" db="EMBL/GenBank/DDBJ databases">
        <authorList>
            <person name="Sayadi A."/>
        </authorList>
    </citation>
    <scope>NUCLEOTIDE SEQUENCE</scope>
</reference>
<evidence type="ECO:0000256" key="1">
    <source>
        <dbReference type="ARBA" id="ARBA00021772"/>
    </source>
</evidence>
<dbReference type="SUPFAM" id="SSF49899">
    <property type="entry name" value="Concanavalin A-like lectins/glucanases"/>
    <property type="match status" value="1"/>
</dbReference>
<dbReference type="InterPro" id="IPR013320">
    <property type="entry name" value="ConA-like_dom_sf"/>
</dbReference>
<dbReference type="EMBL" id="CAKOFQ010008352">
    <property type="protein sequence ID" value="CAH2013625.1"/>
    <property type="molecule type" value="Genomic_DNA"/>
</dbReference>
<sequence>MSTVSVFCCLRRCLDGIKYQSNIPSGPRENPIHLDTAFMGYEVVIVKGGFRTCGAGAVLGNAPLVQSKSYFEVKVQQGGTWSVGLATRQTDLSLTQGGMDEYSWALCDDHTIRHNKEDLYKIKVAKDDGDTEGIQKLQEGDIIGVSYDHIQLKFFVNGKEVDYAVTSVKGTVYPALYVDDGAILDIVLDNFNFSPPSGFEKIMLEQSLL</sequence>
<organism evidence="3 4">
    <name type="scientific">Acanthoscelides obtectus</name>
    <name type="common">Bean weevil</name>
    <name type="synonym">Bruchus obtectus</name>
    <dbReference type="NCBI Taxonomy" id="200917"/>
    <lineage>
        <taxon>Eukaryota</taxon>
        <taxon>Metazoa</taxon>
        <taxon>Ecdysozoa</taxon>
        <taxon>Arthropoda</taxon>
        <taxon>Hexapoda</taxon>
        <taxon>Insecta</taxon>
        <taxon>Pterygota</taxon>
        <taxon>Neoptera</taxon>
        <taxon>Endopterygota</taxon>
        <taxon>Coleoptera</taxon>
        <taxon>Polyphaga</taxon>
        <taxon>Cucujiformia</taxon>
        <taxon>Chrysomeloidea</taxon>
        <taxon>Chrysomelidae</taxon>
        <taxon>Bruchinae</taxon>
        <taxon>Bruchini</taxon>
        <taxon>Acanthoscelides</taxon>
    </lineage>
</organism>
<dbReference type="PROSITE" id="PS50188">
    <property type="entry name" value="B302_SPRY"/>
    <property type="match status" value="1"/>
</dbReference>
<dbReference type="PANTHER" id="PTHR20951">
    <property type="entry name" value="C13ORF1 PROTEIN-RELATED"/>
    <property type="match status" value="1"/>
</dbReference>
<feature type="domain" description="B30.2/SPRY" evidence="2">
    <location>
        <begin position="1"/>
        <end position="196"/>
    </location>
</feature>
<accession>A0A9P0MJ94</accession>
<dbReference type="Gene3D" id="2.60.120.920">
    <property type="match status" value="1"/>
</dbReference>
<proteinExistence type="predicted"/>
<dbReference type="CDD" id="cd12880">
    <property type="entry name" value="SPRYD7"/>
    <property type="match status" value="1"/>
</dbReference>
<evidence type="ECO:0000259" key="2">
    <source>
        <dbReference type="PROSITE" id="PS50188"/>
    </source>
</evidence>
<dbReference type="Proteomes" id="UP001152888">
    <property type="component" value="Unassembled WGS sequence"/>
</dbReference>
<dbReference type="InterPro" id="IPR043136">
    <property type="entry name" value="B30.2/SPRY_sf"/>
</dbReference>
<dbReference type="InterPro" id="IPR035766">
    <property type="entry name" value="SPRYD7"/>
</dbReference>
<gene>
    <name evidence="3" type="ORF">ACAOBT_LOCUS33582</name>
</gene>
<dbReference type="PANTHER" id="PTHR20951:SF2">
    <property type="entry name" value="SPRY DOMAIN-CONTAINING PROTEIN 7"/>
    <property type="match status" value="1"/>
</dbReference>
<dbReference type="InterPro" id="IPR003877">
    <property type="entry name" value="SPRY_dom"/>
</dbReference>
<evidence type="ECO:0000313" key="4">
    <source>
        <dbReference type="Proteomes" id="UP001152888"/>
    </source>
</evidence>
<name>A0A9P0MJ94_ACAOB</name>
<protein>
    <recommendedName>
        <fullName evidence="1">SPRY domain-containing protein 7</fullName>
    </recommendedName>
</protein>
<dbReference type="SMART" id="SM00449">
    <property type="entry name" value="SPRY"/>
    <property type="match status" value="1"/>
</dbReference>
<comment type="caution">
    <text evidence="3">The sequence shown here is derived from an EMBL/GenBank/DDBJ whole genome shotgun (WGS) entry which is preliminary data.</text>
</comment>
<dbReference type="AlphaFoldDB" id="A0A9P0MJ94"/>
<keyword evidence="4" id="KW-1185">Reference proteome</keyword>